<evidence type="ECO:0000313" key="1">
    <source>
        <dbReference type="EMBL" id="GGL34269.1"/>
    </source>
</evidence>
<reference evidence="1" key="1">
    <citation type="journal article" date="2014" name="Int. J. Syst. Evol. Microbiol.">
        <title>Complete genome sequence of Corynebacterium casei LMG S-19264T (=DSM 44701T), isolated from a smear-ripened cheese.</title>
        <authorList>
            <consortium name="US DOE Joint Genome Institute (JGI-PGF)"/>
            <person name="Walter F."/>
            <person name="Albersmeier A."/>
            <person name="Kalinowski J."/>
            <person name="Ruckert C."/>
        </authorList>
    </citation>
    <scope>NUCLEOTIDE SEQUENCE</scope>
    <source>
        <strain evidence="1">CGMCC 4.3508</strain>
    </source>
</reference>
<protein>
    <submittedName>
        <fullName evidence="1">Uncharacterized protein</fullName>
    </submittedName>
</protein>
<dbReference type="EMBL" id="BMMH01000015">
    <property type="protein sequence ID" value="GGL34269.1"/>
    <property type="molecule type" value="Genomic_DNA"/>
</dbReference>
<evidence type="ECO:0000313" key="2">
    <source>
        <dbReference type="Proteomes" id="UP000638263"/>
    </source>
</evidence>
<reference evidence="1" key="2">
    <citation type="submission" date="2020-09" db="EMBL/GenBank/DDBJ databases">
        <authorList>
            <person name="Sun Q."/>
            <person name="Zhou Y."/>
        </authorList>
    </citation>
    <scope>NUCLEOTIDE SEQUENCE</scope>
    <source>
        <strain evidence="1">CGMCC 4.3508</strain>
    </source>
</reference>
<accession>A0A917RUY4</accession>
<sequence length="100" mass="10465">MSEEAARGLADSCDRLAERMRQAREGAAPLTAVRGFPDLPSGHALTRGFAAKGQEYLDALSAFEQTALRHKAAYLAAASLFLEADAANSAALARTVADTA</sequence>
<organism evidence="1 2">
    <name type="scientific">Nocardia jinanensis</name>
    <dbReference type="NCBI Taxonomy" id="382504"/>
    <lineage>
        <taxon>Bacteria</taxon>
        <taxon>Bacillati</taxon>
        <taxon>Actinomycetota</taxon>
        <taxon>Actinomycetes</taxon>
        <taxon>Mycobacteriales</taxon>
        <taxon>Nocardiaceae</taxon>
        <taxon>Nocardia</taxon>
    </lineage>
</organism>
<comment type="caution">
    <text evidence="1">The sequence shown here is derived from an EMBL/GenBank/DDBJ whole genome shotgun (WGS) entry which is preliminary data.</text>
</comment>
<gene>
    <name evidence="1" type="ORF">GCM10011588_56290</name>
</gene>
<name>A0A917RUY4_9NOCA</name>
<dbReference type="AlphaFoldDB" id="A0A917RUY4"/>
<dbReference type="Proteomes" id="UP000638263">
    <property type="component" value="Unassembled WGS sequence"/>
</dbReference>
<proteinExistence type="predicted"/>
<keyword evidence="2" id="KW-1185">Reference proteome</keyword>